<feature type="compositionally biased region" description="Basic and acidic residues" evidence="1">
    <location>
        <begin position="81"/>
        <end position="94"/>
    </location>
</feature>
<dbReference type="PANTHER" id="PTHR37258:SF1">
    <property type="entry name" value="FANTOM PROTEIN"/>
    <property type="match status" value="1"/>
</dbReference>
<organism evidence="2 3">
    <name type="scientific">Spirodela intermedia</name>
    <name type="common">Intermediate duckweed</name>
    <dbReference type="NCBI Taxonomy" id="51605"/>
    <lineage>
        <taxon>Eukaryota</taxon>
        <taxon>Viridiplantae</taxon>
        <taxon>Streptophyta</taxon>
        <taxon>Embryophyta</taxon>
        <taxon>Tracheophyta</taxon>
        <taxon>Spermatophyta</taxon>
        <taxon>Magnoliopsida</taxon>
        <taxon>Liliopsida</taxon>
        <taxon>Araceae</taxon>
        <taxon>Lemnoideae</taxon>
        <taxon>Spirodela</taxon>
    </lineage>
</organism>
<feature type="region of interest" description="Disordered" evidence="1">
    <location>
        <begin position="142"/>
        <end position="195"/>
    </location>
</feature>
<proteinExistence type="predicted"/>
<evidence type="ECO:0000256" key="1">
    <source>
        <dbReference type="SAM" id="MobiDB-lite"/>
    </source>
</evidence>
<dbReference type="Proteomes" id="UP000663760">
    <property type="component" value="Chromosome 7"/>
</dbReference>
<keyword evidence="3" id="KW-1185">Reference proteome</keyword>
<feature type="compositionally biased region" description="Low complexity" evidence="1">
    <location>
        <begin position="51"/>
        <end position="60"/>
    </location>
</feature>
<feature type="region of interest" description="Disordered" evidence="1">
    <location>
        <begin position="248"/>
        <end position="281"/>
    </location>
</feature>
<feature type="region of interest" description="Disordered" evidence="1">
    <location>
        <begin position="1"/>
        <end position="21"/>
    </location>
</feature>
<reference evidence="2" key="1">
    <citation type="submission" date="2020-02" db="EMBL/GenBank/DDBJ databases">
        <authorList>
            <person name="Scholz U."/>
            <person name="Mascher M."/>
            <person name="Fiebig A."/>
        </authorList>
    </citation>
    <scope>NUCLEOTIDE SEQUENCE</scope>
</reference>
<evidence type="ECO:0000313" key="3">
    <source>
        <dbReference type="Proteomes" id="UP000663760"/>
    </source>
</evidence>
<gene>
    <name evidence="2" type="ORF">SI8410_07010282</name>
</gene>
<dbReference type="PANTHER" id="PTHR37258">
    <property type="entry name" value="FANTOM PROTEIN"/>
    <property type="match status" value="1"/>
</dbReference>
<accession>A0A7I8KQ73</accession>
<feature type="compositionally biased region" description="Pro residues" evidence="1">
    <location>
        <begin position="41"/>
        <end position="50"/>
    </location>
</feature>
<name>A0A7I8KQ73_SPIIN</name>
<dbReference type="OrthoDB" id="684590at2759"/>
<evidence type="ECO:0000313" key="2">
    <source>
        <dbReference type="EMBL" id="CAA7399612.1"/>
    </source>
</evidence>
<dbReference type="EMBL" id="LR746270">
    <property type="protein sequence ID" value="CAA7399612.1"/>
    <property type="molecule type" value="Genomic_DNA"/>
</dbReference>
<dbReference type="AlphaFoldDB" id="A0A7I8KQ73"/>
<sequence>MMCPGPAGKSGRNWLDRLRSSKGFPPIGAGLDLDQFLLLPDPNPSHPSPPAASAAGVSPLRLPGFPEPDGEKRLPRRPRRRGEEPGVAKEEGRKWFEIVGGALAELFHMGDPSELCDLRGRRSGQKNPRKQPNPRIFVISAAAGPAGSSPAEEEEDSGGRLPAAPPAVAENSIAGTKTRRRRPPAPCGGANDSSDLAAYSRTDVTVIDTSSPSWKSQKIIFRKGSVWRVRDKKSWSVSRKKRKLGVVKRLASEKEQDEPPAAGGREVLVKDHPPSPSDVSSPVPPFFLRLSGSSGSFRDRSFNIFLSIFDITPHGSLFFITFPLDDRIDALKVKKAEKYRRRDKTYLGEDASSSQNSRHGRRQVCCKLHFHGALPQVISPVDCLGFFFPPPLSFPLVTASPLKGNSSFSFDSCLPLH</sequence>
<protein>
    <submittedName>
        <fullName evidence="2">Uncharacterized protein</fullName>
    </submittedName>
</protein>
<feature type="region of interest" description="Disordered" evidence="1">
    <location>
        <begin position="37"/>
        <end position="94"/>
    </location>
</feature>